<evidence type="ECO:0000313" key="2">
    <source>
        <dbReference type="EMBL" id="KAL3837712.1"/>
    </source>
</evidence>
<gene>
    <name evidence="2" type="ORF">ACJIZ3_022303</name>
</gene>
<keyword evidence="1" id="KW-1133">Transmembrane helix</keyword>
<keyword evidence="3" id="KW-1185">Reference proteome</keyword>
<organism evidence="2 3">
    <name type="scientific">Penstemon smallii</name>
    <dbReference type="NCBI Taxonomy" id="265156"/>
    <lineage>
        <taxon>Eukaryota</taxon>
        <taxon>Viridiplantae</taxon>
        <taxon>Streptophyta</taxon>
        <taxon>Embryophyta</taxon>
        <taxon>Tracheophyta</taxon>
        <taxon>Spermatophyta</taxon>
        <taxon>Magnoliopsida</taxon>
        <taxon>eudicotyledons</taxon>
        <taxon>Gunneridae</taxon>
        <taxon>Pentapetalae</taxon>
        <taxon>asterids</taxon>
        <taxon>lamiids</taxon>
        <taxon>Lamiales</taxon>
        <taxon>Plantaginaceae</taxon>
        <taxon>Cheloneae</taxon>
        <taxon>Penstemon</taxon>
    </lineage>
</organism>
<proteinExistence type="predicted"/>
<sequence length="62" mass="7353">MVWKSRHHAVKGLRNSSALNNFVQSMISNRSFQLRNMLSVHKTIYCSFSFYGRIFFIVIVKR</sequence>
<dbReference type="EMBL" id="JBJXBP010000003">
    <property type="protein sequence ID" value="KAL3837712.1"/>
    <property type="molecule type" value="Genomic_DNA"/>
</dbReference>
<dbReference type="AlphaFoldDB" id="A0ABD3TMY9"/>
<keyword evidence="1" id="KW-0812">Transmembrane</keyword>
<reference evidence="2 3" key="1">
    <citation type="submission" date="2024-12" db="EMBL/GenBank/DDBJ databases">
        <title>The unique morphological basis and parallel evolutionary history of personate flowers in Penstemon.</title>
        <authorList>
            <person name="Depatie T.H."/>
            <person name="Wessinger C.A."/>
        </authorList>
    </citation>
    <scope>NUCLEOTIDE SEQUENCE [LARGE SCALE GENOMIC DNA]</scope>
    <source>
        <strain evidence="2">WTNN_2</strain>
        <tissue evidence="2">Leaf</tissue>
    </source>
</reference>
<name>A0ABD3TMY9_9LAMI</name>
<evidence type="ECO:0000313" key="3">
    <source>
        <dbReference type="Proteomes" id="UP001634393"/>
    </source>
</evidence>
<keyword evidence="1" id="KW-0472">Membrane</keyword>
<feature type="transmembrane region" description="Helical" evidence="1">
    <location>
        <begin position="42"/>
        <end position="60"/>
    </location>
</feature>
<evidence type="ECO:0000256" key="1">
    <source>
        <dbReference type="SAM" id="Phobius"/>
    </source>
</evidence>
<comment type="caution">
    <text evidence="2">The sequence shown here is derived from an EMBL/GenBank/DDBJ whole genome shotgun (WGS) entry which is preliminary data.</text>
</comment>
<protein>
    <submittedName>
        <fullName evidence="2">Uncharacterized protein</fullName>
    </submittedName>
</protein>
<accession>A0ABD3TMY9</accession>
<dbReference type="Proteomes" id="UP001634393">
    <property type="component" value="Unassembled WGS sequence"/>
</dbReference>